<dbReference type="HOGENOM" id="CLU_3221949_0_0_9"/>
<accession>I0GUV8</accession>
<dbReference type="AlphaFoldDB" id="I0GUV8"/>
<dbReference type="Proteomes" id="UP000007887">
    <property type="component" value="Plasmid pSRC2"/>
</dbReference>
<geneLocation type="plasmid" evidence="1 2">
    <name>pSRC2</name>
</geneLocation>
<evidence type="ECO:0000313" key="1">
    <source>
        <dbReference type="EMBL" id="BAL84545.1"/>
    </source>
</evidence>
<evidence type="ECO:0000313" key="2">
    <source>
        <dbReference type="Proteomes" id="UP000007887"/>
    </source>
</evidence>
<dbReference type="PATRIC" id="fig|927704.6.peg.3205"/>
<keyword evidence="1" id="KW-0614">Plasmid</keyword>
<reference evidence="1 2" key="1">
    <citation type="submission" date="2011-10" db="EMBL/GenBank/DDBJ databases">
        <title>Whole genome sequence of Selenomonas ruminantium subsp. lactilytica TAM6421.</title>
        <authorList>
            <person name="Oguchi A."/>
            <person name="Ankai A."/>
            <person name="Kaneko J."/>
            <person name="Yamada-Narita S."/>
            <person name="Fukui S."/>
            <person name="Takahashi M."/>
            <person name="Onodera T."/>
            <person name="Kojima S."/>
            <person name="Fushimi T."/>
            <person name="Abe N."/>
            <person name="Kamio Y."/>
            <person name="Yamazaki S."/>
            <person name="Fujita N."/>
        </authorList>
    </citation>
    <scope>NUCLEOTIDE SEQUENCE [LARGE SCALE GENOMIC DNA]</scope>
    <source>
        <strain evidence="2">NBRC 103574 / TAM6421</strain>
        <plasmid evidence="1 2">pSRC2</plasmid>
    </source>
</reference>
<dbReference type="EMBL" id="AP012293">
    <property type="protein sequence ID" value="BAL84545.1"/>
    <property type="molecule type" value="Genomic_DNA"/>
</dbReference>
<organism evidence="1 2">
    <name type="scientific">Selenomonas ruminantium subsp. lactilytica (strain NBRC 103574 / TAM6421)</name>
    <dbReference type="NCBI Taxonomy" id="927704"/>
    <lineage>
        <taxon>Bacteria</taxon>
        <taxon>Bacillati</taxon>
        <taxon>Bacillota</taxon>
        <taxon>Negativicutes</taxon>
        <taxon>Selenomonadales</taxon>
        <taxon>Selenomonadaceae</taxon>
        <taxon>Selenomonas</taxon>
    </lineage>
</organism>
<protein>
    <submittedName>
        <fullName evidence="1">Uncharacterized protein</fullName>
    </submittedName>
</protein>
<proteinExistence type="predicted"/>
<gene>
    <name evidence="1" type="ordered locus">SELR_pSRC200110</name>
</gene>
<sequence>MLYNVIKKIILQPAKTKENLGHGRAISLPMTILMPSQAIAVALR</sequence>
<name>I0GUV8_SELRL</name>
<dbReference type="KEGG" id="sri:SELR_pSRC200110"/>